<dbReference type="EMBL" id="WTPX01000114">
    <property type="protein sequence ID" value="NNJ27019.1"/>
    <property type="molecule type" value="Genomic_DNA"/>
</dbReference>
<accession>A0ABX1VGV5</accession>
<keyword evidence="1" id="KW-0378">Hydrolase</keyword>
<name>A0ABX1VGV5_9PLAN</name>
<evidence type="ECO:0000313" key="5">
    <source>
        <dbReference type="Proteomes" id="UP000609651"/>
    </source>
</evidence>
<proteinExistence type="predicted"/>
<dbReference type="InterPro" id="IPR036514">
    <property type="entry name" value="SGNH_hydro_sf"/>
</dbReference>
<dbReference type="PROSITE" id="PS51257">
    <property type="entry name" value="PROKAR_LIPOPROTEIN"/>
    <property type="match status" value="1"/>
</dbReference>
<keyword evidence="2" id="KW-0732">Signal</keyword>
<dbReference type="PANTHER" id="PTHR22901">
    <property type="entry name" value="SIALATE O-ACETYLESTERASE"/>
    <property type="match status" value="1"/>
</dbReference>
<gene>
    <name evidence="4" type="ORF">LzC2_31160</name>
</gene>
<dbReference type="SUPFAM" id="SSF52266">
    <property type="entry name" value="SGNH hydrolase"/>
    <property type="match status" value="1"/>
</dbReference>
<dbReference type="PANTHER" id="PTHR22901:SF0">
    <property type="entry name" value="SIALATE O-ACETYLESTERASE"/>
    <property type="match status" value="1"/>
</dbReference>
<evidence type="ECO:0000313" key="4">
    <source>
        <dbReference type="EMBL" id="NNJ27019.1"/>
    </source>
</evidence>
<dbReference type="InterPro" id="IPR039329">
    <property type="entry name" value="SIAE"/>
</dbReference>
<feature type="chain" id="PRO_5047072390" description="Sialate O-acetylesterase domain-containing protein" evidence="2">
    <location>
        <begin position="30"/>
        <end position="543"/>
    </location>
</feature>
<evidence type="ECO:0000259" key="3">
    <source>
        <dbReference type="Pfam" id="PF03629"/>
    </source>
</evidence>
<dbReference type="Pfam" id="PF03629">
    <property type="entry name" value="SASA"/>
    <property type="match status" value="1"/>
</dbReference>
<protein>
    <recommendedName>
        <fullName evidence="3">Sialate O-acetylesterase domain-containing protein</fullName>
    </recommendedName>
</protein>
<dbReference type="InterPro" id="IPR005181">
    <property type="entry name" value="SASA"/>
</dbReference>
<dbReference type="Gene3D" id="3.40.50.1110">
    <property type="entry name" value="SGNH hydrolase"/>
    <property type="match status" value="1"/>
</dbReference>
<organism evidence="4 5">
    <name type="scientific">Alienimonas chondri</name>
    <dbReference type="NCBI Taxonomy" id="2681879"/>
    <lineage>
        <taxon>Bacteria</taxon>
        <taxon>Pseudomonadati</taxon>
        <taxon>Planctomycetota</taxon>
        <taxon>Planctomycetia</taxon>
        <taxon>Planctomycetales</taxon>
        <taxon>Planctomycetaceae</taxon>
        <taxon>Alienimonas</taxon>
    </lineage>
</organism>
<reference evidence="4 5" key="1">
    <citation type="journal article" date="2020" name="Syst. Appl. Microbiol.">
        <title>Alienimonas chondri sp. nov., a novel planctomycete isolated from the biofilm of the red alga Chondrus crispus.</title>
        <authorList>
            <person name="Vitorino I."/>
            <person name="Albuquerque L."/>
            <person name="Wiegand S."/>
            <person name="Kallscheuer N."/>
            <person name="da Costa M.S."/>
            <person name="Lobo-da-Cunha A."/>
            <person name="Jogler C."/>
            <person name="Lage O.M."/>
        </authorList>
    </citation>
    <scope>NUCLEOTIDE SEQUENCE [LARGE SCALE GENOMIC DNA]</scope>
    <source>
        <strain evidence="4 5">LzC2</strain>
    </source>
</reference>
<evidence type="ECO:0000256" key="1">
    <source>
        <dbReference type="ARBA" id="ARBA00022801"/>
    </source>
</evidence>
<dbReference type="Proteomes" id="UP000609651">
    <property type="component" value="Unassembled WGS sequence"/>
</dbReference>
<feature type="signal peptide" evidence="2">
    <location>
        <begin position="1"/>
        <end position="29"/>
    </location>
</feature>
<dbReference type="RefSeq" id="WP_171188624.1">
    <property type="nucleotide sequence ID" value="NZ_WTPX01000114.1"/>
</dbReference>
<sequence>MTRSLAFGSLGTPLVLGGLLACLAAPASAEVTPAPVFGDHMVLQAGVKAPVFGSTEPGGKVVVSPTVVTRGKGEAEFTFSGQQGAAATADENGRWQCEIGPFDAGTELILIVLDADDATEEEQQTAMLGSLKDPQPDGANKKVFTDVLAGDVWLCSGQSNMAWALQQTIDADREIKAAKDDSVRLFTVPRNSVREPVTTLSGEPGAGEPSNAQWVKVSPESAASFSAVGYYFGKTIHGAIGQPVGLIDSSWGGTPSEAWTRPASLESLESAGPLLKRWEETPDDKTNRPHHRPGVLNNGMIVPLVPFALKGAIWYQGESNASRAEQYDEIFPAMIEDWREQFGQSIPFFWVQLANFKAYQDDPNSPSEWAELREAQDKTIDELNDVGQAVILDIGEARDIHPRNKEDVGKRLAYAALETAYDMDLSGQLSPRMEDVQIDGQTATVTFDVDGDALQIRRDNYEAGPNEALSFTVAGADKKFYRAKAEVTGPNTVKVTAPAEVSEIASVRYAWADNPQVTLFNTRGLPAAPFRTDDWPGVTDGKY</sequence>
<evidence type="ECO:0000256" key="2">
    <source>
        <dbReference type="SAM" id="SignalP"/>
    </source>
</evidence>
<keyword evidence="5" id="KW-1185">Reference proteome</keyword>
<comment type="caution">
    <text evidence="4">The sequence shown here is derived from an EMBL/GenBank/DDBJ whole genome shotgun (WGS) entry which is preliminary data.</text>
</comment>
<feature type="domain" description="Sialate O-acetylesterase" evidence="3">
    <location>
        <begin position="150"/>
        <end position="415"/>
    </location>
</feature>